<dbReference type="GO" id="GO:0000155">
    <property type="term" value="F:phosphorelay sensor kinase activity"/>
    <property type="evidence" value="ECO:0007669"/>
    <property type="project" value="InterPro"/>
</dbReference>
<dbReference type="PROSITE" id="PS50110">
    <property type="entry name" value="RESPONSE_REGULATORY"/>
    <property type="match status" value="1"/>
</dbReference>
<dbReference type="SMART" id="SM00091">
    <property type="entry name" value="PAS"/>
    <property type="match status" value="3"/>
</dbReference>
<dbReference type="CDD" id="cd00130">
    <property type="entry name" value="PAS"/>
    <property type="match status" value="2"/>
</dbReference>
<evidence type="ECO:0000259" key="9">
    <source>
        <dbReference type="PROSITE" id="PS50112"/>
    </source>
</evidence>
<dbReference type="SUPFAM" id="SSF55890">
    <property type="entry name" value="Sporulation response regulatory protein Spo0B"/>
    <property type="match status" value="1"/>
</dbReference>
<organism evidence="11 12">
    <name type="scientific">Methanohalarchaeum thermophilum</name>
    <dbReference type="NCBI Taxonomy" id="1903181"/>
    <lineage>
        <taxon>Archaea</taxon>
        <taxon>Methanobacteriati</taxon>
        <taxon>Methanobacteriota</taxon>
        <taxon>Methanonatronarchaeia</taxon>
        <taxon>Methanonatronarchaeales</taxon>
        <taxon>Methanonatronarchaeaceae</taxon>
        <taxon>Candidatus Methanohalarchaeum</taxon>
    </lineage>
</organism>
<dbReference type="InterPro" id="IPR003594">
    <property type="entry name" value="HATPase_dom"/>
</dbReference>
<keyword evidence="4" id="KW-0808">Transferase</keyword>
<dbReference type="NCBIfam" id="TIGR00229">
    <property type="entry name" value="sensory_box"/>
    <property type="match status" value="3"/>
</dbReference>
<dbReference type="Proteomes" id="UP000185744">
    <property type="component" value="Unassembled WGS sequence"/>
</dbReference>
<evidence type="ECO:0000256" key="2">
    <source>
        <dbReference type="ARBA" id="ARBA00012438"/>
    </source>
</evidence>
<feature type="domain" description="PAC" evidence="10">
    <location>
        <begin position="333"/>
        <end position="383"/>
    </location>
</feature>
<feature type="domain" description="PAS" evidence="9">
    <location>
        <begin position="136"/>
        <end position="207"/>
    </location>
</feature>
<dbReference type="InterPro" id="IPR001789">
    <property type="entry name" value="Sig_transdc_resp-reg_receiver"/>
</dbReference>
<keyword evidence="12" id="KW-1185">Reference proteome</keyword>
<dbReference type="PRINTS" id="PR00344">
    <property type="entry name" value="BCTRLSENSOR"/>
</dbReference>
<evidence type="ECO:0000259" key="8">
    <source>
        <dbReference type="PROSITE" id="PS50110"/>
    </source>
</evidence>
<gene>
    <name evidence="11" type="ORF">BTN85_0966</name>
</gene>
<sequence>MIKTLLVDDEKSFLDLAEAYLTKENENMKLKTINSPKKAFKLVKRNEFDCIVSDYQMPGLNGLELLEKVRNKLDNDIPFVVFTGKGREEVAIKALNKGADRYIKKGGDPKTQFGVLSRAIKQESKLYKFRNELEEQRLYFKELFKSSPEAIVLVDEDGNVIDINNSFKNLFQYKLDEIKGEYIDEYVAHDEKIKEANIIADRTLEGEVVEKETIRKKKDGTTFPVMLISYPIKLNDEVQGAFGIYRDISKRKKRERKLKESRKDYKELIGGMNDAVLVHDLEGNFLEVNKKAAEKLGYSKDELLSKKIQHLEDSFESEEIKQRIQGMEEGSVKVFETQYLTKNREKIPVEVNSSLITYKGDLTVLNIARDIKDRKRREEKLKEYKKAIEGSEDLLVAIDSEYKYIFANKKYLDFVGINKEKNLIGKSLSEIYSGEELKEIKKKVDKCLQGKTIQYEMTRSRENKKYFDIRYFPLKEEKEVTGVVGVLRDITERKNTEERDNFLYSLLRHDVQNKNQVIQGYLELLKEKDLPEEVEKYIEKTLKATKESKDIIEKVSTLKKIKEEEIQEINILSILKESIKEYRSLANKYEIKIELISHKKDCMAQGGSLLKTVFGNLIENSIKHSKGNKIKVTYLELDENCIVKIEDDGKGISKKLKKKIFQKGIKEGKNAGTGLGMYLVKQILKIYNGEIRIEESDLGGTKFKIKLNKK</sequence>
<evidence type="ECO:0000256" key="3">
    <source>
        <dbReference type="ARBA" id="ARBA00022553"/>
    </source>
</evidence>
<feature type="domain" description="PAS" evidence="9">
    <location>
        <begin position="380"/>
        <end position="451"/>
    </location>
</feature>
<feature type="domain" description="PAS" evidence="9">
    <location>
        <begin position="261"/>
        <end position="331"/>
    </location>
</feature>
<dbReference type="InterPro" id="IPR052162">
    <property type="entry name" value="Sensor_kinase/Photoreceptor"/>
</dbReference>
<dbReference type="InterPro" id="IPR036890">
    <property type="entry name" value="HATPase_C_sf"/>
</dbReference>
<dbReference type="InterPro" id="IPR001610">
    <property type="entry name" value="PAC"/>
</dbReference>
<dbReference type="Pfam" id="PF02518">
    <property type="entry name" value="HATPase_c"/>
    <property type="match status" value="1"/>
</dbReference>
<dbReference type="PANTHER" id="PTHR43304:SF1">
    <property type="entry name" value="PAC DOMAIN-CONTAINING PROTEIN"/>
    <property type="match status" value="1"/>
</dbReference>
<evidence type="ECO:0000259" key="10">
    <source>
        <dbReference type="PROSITE" id="PS50113"/>
    </source>
</evidence>
<dbReference type="SMART" id="SM00086">
    <property type="entry name" value="PAC"/>
    <property type="match status" value="3"/>
</dbReference>
<feature type="domain" description="PAC" evidence="10">
    <location>
        <begin position="451"/>
        <end position="502"/>
    </location>
</feature>
<dbReference type="STRING" id="1903181.BTN85_0966"/>
<dbReference type="InterPro" id="IPR005467">
    <property type="entry name" value="His_kinase_dom"/>
</dbReference>
<accession>A0A1Q6DVT5</accession>
<dbReference type="PANTHER" id="PTHR43304">
    <property type="entry name" value="PHYTOCHROME-LIKE PROTEIN CPH1"/>
    <property type="match status" value="1"/>
</dbReference>
<reference evidence="11" key="1">
    <citation type="submission" date="2016-12" db="EMBL/GenBank/DDBJ databases">
        <title>Discovery of methanogenic haloarchaea.</title>
        <authorList>
            <person name="Sorokin D.Y."/>
            <person name="Makarova K.S."/>
            <person name="Abbas B."/>
            <person name="Ferrer M."/>
            <person name="Golyshin P.N."/>
        </authorList>
    </citation>
    <scope>NUCLEOTIDE SEQUENCE [LARGE SCALE GENOMIC DNA]</scope>
    <source>
        <strain evidence="11">HMET1</strain>
    </source>
</reference>
<comment type="caution">
    <text evidence="11">The sequence shown here is derived from an EMBL/GenBank/DDBJ whole genome shotgun (WGS) entry which is preliminary data.</text>
</comment>
<dbReference type="PROSITE" id="PS50109">
    <property type="entry name" value="HIS_KIN"/>
    <property type="match status" value="1"/>
</dbReference>
<dbReference type="InterPro" id="IPR016120">
    <property type="entry name" value="Sig_transdc_His_kin_SpoOB"/>
</dbReference>
<evidence type="ECO:0000259" key="7">
    <source>
        <dbReference type="PROSITE" id="PS50109"/>
    </source>
</evidence>
<dbReference type="EC" id="2.7.13.3" evidence="2"/>
<dbReference type="InterPro" id="IPR004358">
    <property type="entry name" value="Sig_transdc_His_kin-like_C"/>
</dbReference>
<feature type="domain" description="Response regulatory" evidence="8">
    <location>
        <begin position="3"/>
        <end position="120"/>
    </location>
</feature>
<evidence type="ECO:0000256" key="6">
    <source>
        <dbReference type="PROSITE-ProRule" id="PRU00169"/>
    </source>
</evidence>
<dbReference type="InterPro" id="IPR000700">
    <property type="entry name" value="PAS-assoc_C"/>
</dbReference>
<comment type="catalytic activity">
    <reaction evidence="1">
        <text>ATP + protein L-histidine = ADP + protein N-phospho-L-histidine.</text>
        <dbReference type="EC" id="2.7.13.3"/>
    </reaction>
</comment>
<evidence type="ECO:0000256" key="4">
    <source>
        <dbReference type="ARBA" id="ARBA00022679"/>
    </source>
</evidence>
<dbReference type="Pfam" id="PF08448">
    <property type="entry name" value="PAS_4"/>
    <property type="match status" value="1"/>
</dbReference>
<evidence type="ECO:0000256" key="5">
    <source>
        <dbReference type="ARBA" id="ARBA00022777"/>
    </source>
</evidence>
<feature type="modified residue" description="4-aspartylphosphate" evidence="6">
    <location>
        <position position="54"/>
    </location>
</feature>
<dbReference type="InterPro" id="IPR013656">
    <property type="entry name" value="PAS_4"/>
</dbReference>
<proteinExistence type="predicted"/>
<keyword evidence="5 11" id="KW-0418">Kinase</keyword>
<dbReference type="InterPro" id="IPR035965">
    <property type="entry name" value="PAS-like_dom_sf"/>
</dbReference>
<dbReference type="CDD" id="cd00156">
    <property type="entry name" value="REC"/>
    <property type="match status" value="1"/>
</dbReference>
<protein>
    <recommendedName>
        <fullName evidence="2">histidine kinase</fullName>
        <ecNumber evidence="2">2.7.13.3</ecNumber>
    </recommendedName>
</protein>
<dbReference type="EMBL" id="MSDW01000001">
    <property type="protein sequence ID" value="OKY78475.1"/>
    <property type="molecule type" value="Genomic_DNA"/>
</dbReference>
<dbReference type="Gene3D" id="3.30.565.10">
    <property type="entry name" value="Histidine kinase-like ATPase, C-terminal domain"/>
    <property type="match status" value="1"/>
</dbReference>
<dbReference type="Pfam" id="PF00072">
    <property type="entry name" value="Response_reg"/>
    <property type="match status" value="1"/>
</dbReference>
<evidence type="ECO:0000313" key="11">
    <source>
        <dbReference type="EMBL" id="OKY78475.1"/>
    </source>
</evidence>
<dbReference type="Gene3D" id="3.30.450.20">
    <property type="entry name" value="PAS domain"/>
    <property type="match status" value="3"/>
</dbReference>
<dbReference type="PROSITE" id="PS50113">
    <property type="entry name" value="PAC"/>
    <property type="match status" value="3"/>
</dbReference>
<dbReference type="PROSITE" id="PS50112">
    <property type="entry name" value="PAS"/>
    <property type="match status" value="3"/>
</dbReference>
<dbReference type="InterPro" id="IPR011006">
    <property type="entry name" value="CheY-like_superfamily"/>
</dbReference>
<dbReference type="Gene3D" id="1.10.287.130">
    <property type="match status" value="1"/>
</dbReference>
<dbReference type="SUPFAM" id="SSF52172">
    <property type="entry name" value="CheY-like"/>
    <property type="match status" value="1"/>
</dbReference>
<dbReference type="InParanoid" id="A0A1Q6DVT5"/>
<dbReference type="SUPFAM" id="SSF55785">
    <property type="entry name" value="PYP-like sensor domain (PAS domain)"/>
    <property type="match status" value="3"/>
</dbReference>
<dbReference type="SMART" id="SM00387">
    <property type="entry name" value="HATPase_c"/>
    <property type="match status" value="1"/>
</dbReference>
<evidence type="ECO:0000313" key="12">
    <source>
        <dbReference type="Proteomes" id="UP000185744"/>
    </source>
</evidence>
<feature type="domain" description="PAC" evidence="10">
    <location>
        <begin position="207"/>
        <end position="260"/>
    </location>
</feature>
<dbReference type="AlphaFoldDB" id="A0A1Q6DVT5"/>
<dbReference type="SMART" id="SM00448">
    <property type="entry name" value="REC"/>
    <property type="match status" value="1"/>
</dbReference>
<dbReference type="InterPro" id="IPR000014">
    <property type="entry name" value="PAS"/>
</dbReference>
<keyword evidence="3 6" id="KW-0597">Phosphoprotein</keyword>
<feature type="domain" description="Histidine kinase" evidence="7">
    <location>
        <begin position="506"/>
        <end position="710"/>
    </location>
</feature>
<dbReference type="Gene3D" id="3.40.50.2300">
    <property type="match status" value="1"/>
</dbReference>
<name>A0A1Q6DVT5_METT1</name>
<dbReference type="SUPFAM" id="SSF55874">
    <property type="entry name" value="ATPase domain of HSP90 chaperone/DNA topoisomerase II/histidine kinase"/>
    <property type="match status" value="1"/>
</dbReference>
<evidence type="ECO:0000256" key="1">
    <source>
        <dbReference type="ARBA" id="ARBA00000085"/>
    </source>
</evidence>
<dbReference type="Pfam" id="PF13426">
    <property type="entry name" value="PAS_9"/>
    <property type="match status" value="2"/>
</dbReference>